<keyword evidence="1" id="KW-0812">Transmembrane</keyword>
<proteinExistence type="predicted"/>
<evidence type="ECO:0000256" key="1">
    <source>
        <dbReference type="SAM" id="Phobius"/>
    </source>
</evidence>
<gene>
    <name evidence="2" type="ORF">F5544_01310</name>
</gene>
<feature type="transmembrane region" description="Helical" evidence="1">
    <location>
        <begin position="33"/>
        <end position="51"/>
    </location>
</feature>
<evidence type="ECO:0000313" key="3">
    <source>
        <dbReference type="Proteomes" id="UP000503540"/>
    </source>
</evidence>
<dbReference type="EMBL" id="CP046172">
    <property type="protein sequence ID" value="QIS08187.1"/>
    <property type="molecule type" value="Genomic_DNA"/>
</dbReference>
<evidence type="ECO:0000313" key="2">
    <source>
        <dbReference type="EMBL" id="QIS08187.1"/>
    </source>
</evidence>
<protein>
    <submittedName>
        <fullName evidence="2">Uncharacterized protein</fullName>
    </submittedName>
</protein>
<sequence length="56" mass="5802">MNVSEPAPDQSGAAQPGASPPWLDALGKLGVDWLAVLVAGVIALLAVLDWLPKVPW</sequence>
<keyword evidence="1" id="KW-0472">Membrane</keyword>
<organism evidence="2 3">
    <name type="scientific">Nocardia arthritidis</name>
    <dbReference type="NCBI Taxonomy" id="228602"/>
    <lineage>
        <taxon>Bacteria</taxon>
        <taxon>Bacillati</taxon>
        <taxon>Actinomycetota</taxon>
        <taxon>Actinomycetes</taxon>
        <taxon>Mycobacteriales</taxon>
        <taxon>Nocardiaceae</taxon>
        <taxon>Nocardia</taxon>
    </lineage>
</organism>
<dbReference type="Proteomes" id="UP000503540">
    <property type="component" value="Chromosome"/>
</dbReference>
<name>A0A6G9Y525_9NOCA</name>
<reference evidence="2 3" key="1">
    <citation type="journal article" date="2019" name="ACS Chem. Biol.">
        <title>Identification and Mobilization of a Cryptic Antibiotic Biosynthesis Gene Locus from a Human-Pathogenic Nocardia Isolate.</title>
        <authorList>
            <person name="Herisse M."/>
            <person name="Ishida K."/>
            <person name="Porter J.L."/>
            <person name="Howden B."/>
            <person name="Hertweck C."/>
            <person name="Stinear T.P."/>
            <person name="Pidot S.J."/>
        </authorList>
    </citation>
    <scope>NUCLEOTIDE SEQUENCE [LARGE SCALE GENOMIC DNA]</scope>
    <source>
        <strain evidence="2 3">AUSMDU00012717</strain>
    </source>
</reference>
<dbReference type="AlphaFoldDB" id="A0A6G9Y525"/>
<accession>A0A6G9Y525</accession>
<keyword evidence="1" id="KW-1133">Transmembrane helix</keyword>
<dbReference type="RefSeq" id="WP_167471219.1">
    <property type="nucleotide sequence ID" value="NZ_CP046172.1"/>
</dbReference>
<keyword evidence="3" id="KW-1185">Reference proteome</keyword>
<dbReference type="KEGG" id="nah:F5544_01310"/>